<gene>
    <name evidence="4" type="ORF">X975_05285</name>
</gene>
<dbReference type="Proteomes" id="UP000054359">
    <property type="component" value="Unassembled WGS sequence"/>
</dbReference>
<accession>A0A087TV35</accession>
<dbReference type="GO" id="GO:0005737">
    <property type="term" value="C:cytoplasm"/>
    <property type="evidence" value="ECO:0007669"/>
    <property type="project" value="TreeGrafter"/>
</dbReference>
<dbReference type="OrthoDB" id="7787192at2759"/>
<dbReference type="InterPro" id="IPR001611">
    <property type="entry name" value="Leu-rich_rpt"/>
</dbReference>
<feature type="non-terminal residue" evidence="4">
    <location>
        <position position="231"/>
    </location>
</feature>
<evidence type="ECO:0000256" key="3">
    <source>
        <dbReference type="ARBA" id="ARBA00022737"/>
    </source>
</evidence>
<keyword evidence="5" id="KW-1185">Reference proteome</keyword>
<evidence type="ECO:0000313" key="4">
    <source>
        <dbReference type="EMBL" id="KFM68974.1"/>
    </source>
</evidence>
<dbReference type="SUPFAM" id="SSF52047">
    <property type="entry name" value="RNI-like"/>
    <property type="match status" value="1"/>
</dbReference>
<organism evidence="4 5">
    <name type="scientific">Stegodyphus mimosarum</name>
    <name type="common">African social velvet spider</name>
    <dbReference type="NCBI Taxonomy" id="407821"/>
    <lineage>
        <taxon>Eukaryota</taxon>
        <taxon>Metazoa</taxon>
        <taxon>Ecdysozoa</taxon>
        <taxon>Arthropoda</taxon>
        <taxon>Chelicerata</taxon>
        <taxon>Arachnida</taxon>
        <taxon>Araneae</taxon>
        <taxon>Araneomorphae</taxon>
        <taxon>Entelegynae</taxon>
        <taxon>Eresoidea</taxon>
        <taxon>Eresidae</taxon>
        <taxon>Stegodyphus</taxon>
    </lineage>
</organism>
<evidence type="ECO:0000256" key="1">
    <source>
        <dbReference type="ARBA" id="ARBA00009552"/>
    </source>
</evidence>
<reference evidence="4 5" key="1">
    <citation type="submission" date="2013-11" db="EMBL/GenBank/DDBJ databases">
        <title>Genome sequencing of Stegodyphus mimosarum.</title>
        <authorList>
            <person name="Bechsgaard J."/>
        </authorList>
    </citation>
    <scope>NUCLEOTIDE SEQUENCE [LARGE SCALE GENOMIC DNA]</scope>
</reference>
<keyword evidence="3" id="KW-0677">Repeat</keyword>
<dbReference type="PANTHER" id="PTHR14224:SF37">
    <property type="entry name" value="LEUCINE-RICH REPEAT-CONTAINING PROTEIN 14"/>
    <property type="match status" value="1"/>
</dbReference>
<comment type="similarity">
    <text evidence="1">Belongs to the PRAME family. LRRC14 subfamily.</text>
</comment>
<sequence length="231" mass="26578">MRTTIMKLQKFQNLKALNLNYSSLEIRHFPSHLQTLSKTLNSLPILERLSLKGCSLRGHLPTLFHNVCQTMRCDVKRRKPSLHSECCLNHRGTLKYLNISSCDLVDGDLAYFRELDMCKLLQNLDISCNSFSVECMGESIELLGSNLVVLQMDYSISKTDLTPFISQLHKMKKLKCLRMEGVPFTVENIAKLMCEIREMPYLKCVSASFTKLRSEIYEDQELVVKTDTTTR</sequence>
<dbReference type="InterPro" id="IPR050694">
    <property type="entry name" value="LRRC14/PRAME"/>
</dbReference>
<protein>
    <recommendedName>
        <fullName evidence="2">Leucine-rich repeat-containing protein 14</fullName>
    </recommendedName>
</protein>
<dbReference type="AlphaFoldDB" id="A0A087TV35"/>
<dbReference type="Pfam" id="PF00560">
    <property type="entry name" value="LRR_1"/>
    <property type="match status" value="1"/>
</dbReference>
<evidence type="ECO:0000256" key="2">
    <source>
        <dbReference type="ARBA" id="ARBA00014228"/>
    </source>
</evidence>
<dbReference type="Gene3D" id="3.80.10.10">
    <property type="entry name" value="Ribonuclease Inhibitor"/>
    <property type="match status" value="1"/>
</dbReference>
<dbReference type="PANTHER" id="PTHR14224">
    <property type="entry name" value="SIMILAR TO PREFERENTIALLY EXPRESSED ANTIGEN IN MELANOMA-LIKE 3"/>
    <property type="match status" value="1"/>
</dbReference>
<dbReference type="InterPro" id="IPR032675">
    <property type="entry name" value="LRR_dom_sf"/>
</dbReference>
<evidence type="ECO:0000313" key="5">
    <source>
        <dbReference type="Proteomes" id="UP000054359"/>
    </source>
</evidence>
<name>A0A087TV35_STEMI</name>
<dbReference type="EMBL" id="KK116874">
    <property type="protein sequence ID" value="KFM68974.1"/>
    <property type="molecule type" value="Genomic_DNA"/>
</dbReference>
<proteinExistence type="inferred from homology"/>